<comment type="caution">
    <text evidence="4">The sequence shown here is derived from an EMBL/GenBank/DDBJ whole genome shotgun (WGS) entry which is preliminary data.</text>
</comment>
<feature type="coiled-coil region" evidence="1">
    <location>
        <begin position="1138"/>
        <end position="1165"/>
    </location>
</feature>
<evidence type="ECO:0000313" key="4">
    <source>
        <dbReference type="EMBL" id="MBI6882496.1"/>
    </source>
</evidence>
<keyword evidence="1" id="KW-0175">Coiled coil</keyword>
<feature type="signal peptide" evidence="3">
    <location>
        <begin position="1"/>
        <end position="26"/>
    </location>
</feature>
<accession>A0A8I1EBA8</accession>
<feature type="compositionally biased region" description="Polar residues" evidence="2">
    <location>
        <begin position="843"/>
        <end position="866"/>
    </location>
</feature>
<feature type="compositionally biased region" description="Low complexity" evidence="2">
    <location>
        <begin position="774"/>
        <end position="792"/>
    </location>
</feature>
<feature type="compositionally biased region" description="Gly residues" evidence="2">
    <location>
        <begin position="706"/>
        <end position="725"/>
    </location>
</feature>
<feature type="compositionally biased region" description="Polar residues" evidence="2">
    <location>
        <begin position="1068"/>
        <end position="1077"/>
    </location>
</feature>
<dbReference type="Proteomes" id="UP000637061">
    <property type="component" value="Unassembled WGS sequence"/>
</dbReference>
<evidence type="ECO:0000256" key="1">
    <source>
        <dbReference type="SAM" id="Coils"/>
    </source>
</evidence>
<proteinExistence type="predicted"/>
<feature type="compositionally biased region" description="Gly residues" evidence="2">
    <location>
        <begin position="654"/>
        <end position="673"/>
    </location>
</feature>
<sequence length="1173" mass="116258">MRLKLKPLAYGIMLAIAGQASNPAMAVTMPDSGNAIGAGAAFVGSGTAANPILDVNVSQANSVINWNGSGFNVGSGGTVNFNSSVGPTSILNYDNSGSMSNIQGVVNNGGNKLFLVNPNGISDSSGAFSALIASDPEKVTLGEAGQLNIIYASDKVGGYGSVTGTASKEFNLDVELTQGAGDSGDNRSNIVLGGDTTNVKVTNSSGISLKGNEVKFQANQTNINGSGSIQIQKLYANDIKIEGFDNTTLTSDLAAGDVVIIGNGGSSKANVTQAQGDMDSLTVKDSSLRIDNSDGGDITIGQLTHTATDATSTIIANKANVAIGNANIALVSTDGDSSTIDLSHTAGTSGRLSITGNLSADHISTTHYVDFDNTTFSGFKDLSINDKDFGFSGVTANGANHTSVTTITHSGGTIDNLTVNGGVLNIDSNVQDGVLVFNNLKHHAYIGGMVVDVSNNSSVTFNNIDVNYNSDKDISTDSSFSSAEYTDVGATNSFVATAKGTGGNLTVNGGSIYAEKSIRFQHDAEAGGDLNLSRVYLLSREADIELVKNNEFTTTKEDGENTVEVGSDHSMDTDNKGLIIIDDDEVRDGVVVIQGTAYTNDQKNDGDVDWWQYSSENRVVIDWENTTVDKADIKEGAALFDSRAVKVDNPFSDGGAGGSDEGNTGGDNSGGGSTTPTDPGTGGGTTPTDPDGGSTTPTDPDDGTDNGSGSGSGGSTTNPGTGGGTTPTDPDDGTGGGSGSGSGGGTTPTNPDDGTGGTADPDNGNGGTTDPDDGGSTTDPDGGGSTTNPGDGSSSGGSGSDGSDPTNPDEGSTTNPGGDSGSTDPDGSGTTNPTDPDEGGGSTPTDPDNGSGSETENPGSGGSNPTDPDEGGGSTPTNPDDGSQNPTDPGTGEGGDSTNPGDNGSGGGSTTTPGTDDGNTGSGGTGSGGQGSDSGGADPANPSDGDGSAGNGNTGGDAGSSNPGDSGNSPSAPGSSGSDSNAGSGSVGNGTDTPTNPDTGKPVDPDDGMPVYVDPESPTDPETGLPTNPGPNLPTDPDVDTGSENNGGSNPGGQDNSLPGGAGGGAGQDTSHTTDPNTGWEVDPETGWPVDPETGIPTEPEHTADSGESGGTSSAGAAQPQQAWSIKSWFSSLMGSDDDEKKKKRAAAQAKAREAKAKLEIKKASDISYIRPS</sequence>
<organism evidence="4 5">
    <name type="scientific">Pseudomonas putida</name>
    <name type="common">Arthrobacter siderocapsulatus</name>
    <dbReference type="NCBI Taxonomy" id="303"/>
    <lineage>
        <taxon>Bacteria</taxon>
        <taxon>Pseudomonadati</taxon>
        <taxon>Pseudomonadota</taxon>
        <taxon>Gammaproteobacteria</taxon>
        <taxon>Pseudomonadales</taxon>
        <taxon>Pseudomonadaceae</taxon>
        <taxon>Pseudomonas</taxon>
    </lineage>
</organism>
<feature type="compositionally biased region" description="Gly residues" evidence="2">
    <location>
        <begin position="733"/>
        <end position="746"/>
    </location>
</feature>
<dbReference type="AlphaFoldDB" id="A0A8I1EBA8"/>
<feature type="compositionally biased region" description="Low complexity" evidence="2">
    <location>
        <begin position="686"/>
        <end position="698"/>
    </location>
</feature>
<keyword evidence="3" id="KW-0732">Signal</keyword>
<reference evidence="4" key="1">
    <citation type="submission" date="2020-12" db="EMBL/GenBank/DDBJ databases">
        <title>Enhanced detection system for hospital associated transmission using whole genome sequencing surveillance.</title>
        <authorList>
            <person name="Harrison L.H."/>
            <person name="Van Tyne D."/>
            <person name="Marsh J.W."/>
            <person name="Griffith M.P."/>
            <person name="Snyder D.J."/>
            <person name="Cooper V.S."/>
            <person name="Mustapha M."/>
        </authorList>
    </citation>
    <scope>NUCLEOTIDE SEQUENCE</scope>
    <source>
        <strain evidence="4">PSB00042</strain>
    </source>
</reference>
<feature type="region of interest" description="Disordered" evidence="2">
    <location>
        <begin position="647"/>
        <end position="1124"/>
    </location>
</feature>
<gene>
    <name evidence="4" type="ORF">JEU22_01110</name>
</gene>
<feature type="compositionally biased region" description="Gly residues" evidence="2">
    <location>
        <begin position="947"/>
        <end position="958"/>
    </location>
</feature>
<feature type="compositionally biased region" description="Low complexity" evidence="2">
    <location>
        <begin position="959"/>
        <end position="984"/>
    </location>
</feature>
<feature type="compositionally biased region" description="Low complexity" evidence="2">
    <location>
        <begin position="910"/>
        <end position="919"/>
    </location>
</feature>
<dbReference type="NCBIfam" id="TIGR01901">
    <property type="entry name" value="adhes_NPXG"/>
    <property type="match status" value="1"/>
</dbReference>
<feature type="compositionally biased region" description="Gly residues" evidence="2">
    <location>
        <begin position="920"/>
        <end position="934"/>
    </location>
</feature>
<dbReference type="InterPro" id="IPR008638">
    <property type="entry name" value="FhaB/CdiA-like_TPS"/>
</dbReference>
<dbReference type="EMBL" id="JAEHTE010000001">
    <property type="protein sequence ID" value="MBI6882496.1"/>
    <property type="molecule type" value="Genomic_DNA"/>
</dbReference>
<evidence type="ECO:0000256" key="2">
    <source>
        <dbReference type="SAM" id="MobiDB-lite"/>
    </source>
</evidence>
<protein>
    <submittedName>
        <fullName evidence="4">Filamentous hemagglutinin N-terminal domain-containing protein</fullName>
    </submittedName>
</protein>
<name>A0A8I1EBA8_PSEPU</name>
<feature type="compositionally biased region" description="Polar residues" evidence="2">
    <location>
        <begin position="875"/>
        <end position="888"/>
    </location>
</feature>
<dbReference type="RefSeq" id="WP_198746113.1">
    <property type="nucleotide sequence ID" value="NZ_JAEHTE010000001.1"/>
</dbReference>
<feature type="compositionally biased region" description="Low complexity" evidence="2">
    <location>
        <begin position="747"/>
        <end position="763"/>
    </location>
</feature>
<feature type="compositionally biased region" description="Low complexity" evidence="2">
    <location>
        <begin position="821"/>
        <end position="831"/>
    </location>
</feature>
<evidence type="ECO:0000256" key="3">
    <source>
        <dbReference type="SAM" id="SignalP"/>
    </source>
</evidence>
<evidence type="ECO:0000313" key="5">
    <source>
        <dbReference type="Proteomes" id="UP000637061"/>
    </source>
</evidence>
<feature type="chain" id="PRO_5034820272" evidence="3">
    <location>
        <begin position="27"/>
        <end position="1173"/>
    </location>
</feature>